<feature type="disulfide bond" evidence="7">
    <location>
        <begin position="167"/>
        <end position="176"/>
    </location>
</feature>
<evidence type="ECO:0000256" key="7">
    <source>
        <dbReference type="PROSITE-ProRule" id="PRU00377"/>
    </source>
</evidence>
<dbReference type="InterPro" id="IPR051022">
    <property type="entry name" value="Notch_Cell-Fate_Det"/>
</dbReference>
<feature type="domain" description="EGF-like" evidence="11">
    <location>
        <begin position="247"/>
        <end position="286"/>
    </location>
</feature>
<dbReference type="SMART" id="SM00181">
    <property type="entry name" value="EGF"/>
    <property type="match status" value="3"/>
</dbReference>
<keyword evidence="1 8" id="KW-0217">Developmental protein</keyword>
<evidence type="ECO:0000256" key="4">
    <source>
        <dbReference type="ARBA" id="ARBA00022782"/>
    </source>
</evidence>
<evidence type="ECO:0000256" key="6">
    <source>
        <dbReference type="PROSITE-ProRule" id="PRU00076"/>
    </source>
</evidence>
<feature type="disulfide bond" evidence="6">
    <location>
        <begin position="217"/>
        <end position="234"/>
    </location>
</feature>
<name>A0AAV2TYP8_CALDB</name>
<gene>
    <name evidence="13" type="ORF">CDAUBV1_LOCUS15187</name>
</gene>
<protein>
    <recommendedName>
        <fullName evidence="8">Delta-like protein</fullName>
    </recommendedName>
</protein>
<feature type="disulfide bond" evidence="6">
    <location>
        <begin position="320"/>
        <end position="337"/>
    </location>
</feature>
<dbReference type="Pfam" id="PF00008">
    <property type="entry name" value="EGF"/>
    <property type="match status" value="2"/>
</dbReference>
<accession>A0AAV2TYP8</accession>
<feature type="domain" description="EGF-like" evidence="11">
    <location>
        <begin position="308"/>
        <end position="349"/>
    </location>
</feature>
<feature type="transmembrane region" description="Helical" evidence="9">
    <location>
        <begin position="358"/>
        <end position="385"/>
    </location>
</feature>
<evidence type="ECO:0000259" key="12">
    <source>
        <dbReference type="PROSITE" id="PS51051"/>
    </source>
</evidence>
<evidence type="ECO:0000313" key="14">
    <source>
        <dbReference type="Proteomes" id="UP001497525"/>
    </source>
</evidence>
<evidence type="ECO:0000256" key="8">
    <source>
        <dbReference type="RuleBase" id="RU280815"/>
    </source>
</evidence>
<dbReference type="InterPro" id="IPR000742">
    <property type="entry name" value="EGF"/>
</dbReference>
<dbReference type="Proteomes" id="UP001497525">
    <property type="component" value="Unassembled WGS sequence"/>
</dbReference>
<dbReference type="GO" id="GO:0030154">
    <property type="term" value="P:cell differentiation"/>
    <property type="evidence" value="ECO:0007669"/>
    <property type="project" value="UniProtKB-KW"/>
</dbReference>
<dbReference type="Pfam" id="PF01414">
    <property type="entry name" value="DSL"/>
    <property type="match status" value="1"/>
</dbReference>
<keyword evidence="4" id="KW-0221">Differentiation</keyword>
<keyword evidence="8 9" id="KW-0812">Transmembrane</keyword>
<keyword evidence="8 10" id="KW-0732">Signal</keyword>
<dbReference type="GO" id="GO:0016020">
    <property type="term" value="C:membrane"/>
    <property type="evidence" value="ECO:0007669"/>
    <property type="project" value="UniProtKB-SubCell"/>
</dbReference>
<dbReference type="CDD" id="cd00054">
    <property type="entry name" value="EGF_CA"/>
    <property type="match status" value="2"/>
</dbReference>
<evidence type="ECO:0000256" key="9">
    <source>
        <dbReference type="SAM" id="Phobius"/>
    </source>
</evidence>
<feature type="disulfide bond" evidence="7">
    <location>
        <begin position="197"/>
        <end position="206"/>
    </location>
</feature>
<comment type="caution">
    <text evidence="6">Lacks conserved residue(s) required for the propagation of feature annotation.</text>
</comment>
<keyword evidence="8 9" id="KW-0472">Membrane</keyword>
<comment type="subcellular location">
    <subcellularLocation>
        <location evidence="8">Membrane</location>
        <topology evidence="8">Single-pass type I membrane protein</topology>
    </subcellularLocation>
</comment>
<evidence type="ECO:0000256" key="2">
    <source>
        <dbReference type="ARBA" id="ARBA00022536"/>
    </source>
</evidence>
<dbReference type="SUPFAM" id="SSF57196">
    <property type="entry name" value="EGF/Laminin"/>
    <property type="match status" value="2"/>
</dbReference>
<organism evidence="13 14">
    <name type="scientific">Calicophoron daubneyi</name>
    <name type="common">Rumen fluke</name>
    <name type="synonym">Paramphistomum daubneyi</name>
    <dbReference type="NCBI Taxonomy" id="300641"/>
    <lineage>
        <taxon>Eukaryota</taxon>
        <taxon>Metazoa</taxon>
        <taxon>Spiralia</taxon>
        <taxon>Lophotrochozoa</taxon>
        <taxon>Platyhelminthes</taxon>
        <taxon>Trematoda</taxon>
        <taxon>Digenea</taxon>
        <taxon>Plagiorchiida</taxon>
        <taxon>Pronocephalata</taxon>
        <taxon>Paramphistomoidea</taxon>
        <taxon>Paramphistomidae</taxon>
        <taxon>Calicophoron</taxon>
    </lineage>
</organism>
<evidence type="ECO:0000256" key="3">
    <source>
        <dbReference type="ARBA" id="ARBA00022737"/>
    </source>
</evidence>
<keyword evidence="2 6" id="KW-0245">EGF-like domain</keyword>
<sequence length="530" mass="59233">MNYLLVPLVLCLYMCILTYSQEESLGTASGVLKWEYDNACGVLQDGSKCGLIIALGCDVEFSFRVMDASGSQKSPLLEWMSERYKLKKSVYDSIHFKVKQPLLPTYVLEVDIKGRNIFRKSKKIGKFRSVPFSLVPDGKYNTVRMERSDEDYANPCVMLAVKIQIKCGDYFYGDLCNIFCRSDPKQYFCKPDGTKLCHKGYSGVNCEIEDSCYLRPCAPHATCHNREDGTGRICLCDGKDSPDCYPGFDPCSQHPCLHDGACQPAGRFNDTYECQCPQMWTGTRCEVRRLACLEELQSKLKERLLDLNSNATSEENSAVCLNNGTCLEYPDRFGLHCMCAEGWTGERCEIKEGISMNVIWITGGCAIGLLLIILLAVGILLRFCFTRSKKKSQFSPAASTPILRQNTFGTRVYVPASRVGSISSPVPMQMHPSMPQEASNVEYERTSRLGVYDVCDPSALSERNLTGGRYLPMSELESPAVEDIPPPLPERPYNISQMSVVYPSLINLRTSSSSQGTNFKDLSVRLHSPD</sequence>
<reference evidence="13" key="1">
    <citation type="submission" date="2024-06" db="EMBL/GenBank/DDBJ databases">
        <authorList>
            <person name="Liu X."/>
            <person name="Lenzi L."/>
            <person name="Haldenby T S."/>
            <person name="Uol C."/>
        </authorList>
    </citation>
    <scope>NUCLEOTIDE SEQUENCE</scope>
</reference>
<proteinExistence type="predicted"/>
<feature type="domain" description="DSL" evidence="12">
    <location>
        <begin position="165"/>
        <end position="206"/>
    </location>
</feature>
<evidence type="ECO:0000256" key="10">
    <source>
        <dbReference type="SAM" id="SignalP"/>
    </source>
</evidence>
<comment type="function">
    <text evidence="8">Putative Notch ligand involved in the mediation of Notch signaling.</text>
</comment>
<dbReference type="AlphaFoldDB" id="A0AAV2TYP8"/>
<feature type="chain" id="PRO_5043696616" description="Delta-like protein" evidence="10">
    <location>
        <begin position="21"/>
        <end position="530"/>
    </location>
</feature>
<dbReference type="Gene3D" id="2.10.25.10">
    <property type="entry name" value="Laminin"/>
    <property type="match status" value="2"/>
</dbReference>
<dbReference type="PROSITE" id="PS00022">
    <property type="entry name" value="EGF_1"/>
    <property type="match status" value="2"/>
</dbReference>
<dbReference type="PROSITE" id="PS51051">
    <property type="entry name" value="DSL"/>
    <property type="match status" value="1"/>
</dbReference>
<feature type="signal peptide" evidence="10">
    <location>
        <begin position="1"/>
        <end position="20"/>
    </location>
</feature>
<evidence type="ECO:0000256" key="1">
    <source>
        <dbReference type="ARBA" id="ARBA00022473"/>
    </source>
</evidence>
<dbReference type="PROSITE" id="PS50026">
    <property type="entry name" value="EGF_3"/>
    <property type="match status" value="3"/>
</dbReference>
<evidence type="ECO:0000256" key="5">
    <source>
        <dbReference type="ARBA" id="ARBA00023157"/>
    </source>
</evidence>
<feature type="domain" description="EGF-like" evidence="11">
    <location>
        <begin position="208"/>
        <end position="245"/>
    </location>
</feature>
<dbReference type="PANTHER" id="PTHR24049">
    <property type="entry name" value="CRUMBS FAMILY MEMBER"/>
    <property type="match status" value="1"/>
</dbReference>
<feature type="disulfide bond" evidence="6">
    <location>
        <begin position="339"/>
        <end position="348"/>
    </location>
</feature>
<keyword evidence="8 9" id="KW-1133">Transmembrane helix</keyword>
<comment type="caution">
    <text evidence="13">The sequence shown here is derived from an EMBL/GenBank/DDBJ whole genome shotgun (WGS) entry which is preliminary data.</text>
</comment>
<dbReference type="SMART" id="SM00051">
    <property type="entry name" value="DSL"/>
    <property type="match status" value="1"/>
</dbReference>
<keyword evidence="3 8" id="KW-0677">Repeat</keyword>
<evidence type="ECO:0000259" key="11">
    <source>
        <dbReference type="PROSITE" id="PS50026"/>
    </source>
</evidence>
<dbReference type="Gene3D" id="2.10.25.140">
    <property type="match status" value="1"/>
</dbReference>
<dbReference type="GO" id="GO:0007154">
    <property type="term" value="P:cell communication"/>
    <property type="evidence" value="ECO:0007669"/>
    <property type="project" value="InterPro"/>
</dbReference>
<feature type="disulfide bond" evidence="6">
    <location>
        <begin position="276"/>
        <end position="285"/>
    </location>
</feature>
<evidence type="ECO:0000313" key="13">
    <source>
        <dbReference type="EMBL" id="CAL5140008.1"/>
    </source>
</evidence>
<dbReference type="EMBL" id="CAXLJL010000689">
    <property type="protein sequence ID" value="CAL5140008.1"/>
    <property type="molecule type" value="Genomic_DNA"/>
</dbReference>
<keyword evidence="5 6" id="KW-1015">Disulfide bond</keyword>
<dbReference type="InterPro" id="IPR001774">
    <property type="entry name" value="DSL"/>
</dbReference>
<dbReference type="PROSITE" id="PS01186">
    <property type="entry name" value="EGF_2"/>
    <property type="match status" value="1"/>
</dbReference>